<gene>
    <name evidence="10" type="primary">accA</name>
    <name evidence="12" type="ORF">HYG85_05820</name>
</gene>
<dbReference type="GO" id="GO:0016743">
    <property type="term" value="F:carboxyl- or carbamoyltransferase activity"/>
    <property type="evidence" value="ECO:0007669"/>
    <property type="project" value="UniProtKB-UniRule"/>
</dbReference>
<dbReference type="NCBIfam" id="NF004344">
    <property type="entry name" value="PRK05724.1"/>
    <property type="match status" value="1"/>
</dbReference>
<evidence type="ECO:0000256" key="10">
    <source>
        <dbReference type="HAMAP-Rule" id="MF_00823"/>
    </source>
</evidence>
<reference evidence="12 13" key="1">
    <citation type="submission" date="2020-07" db="EMBL/GenBank/DDBJ databases">
        <title>Vallitalea guaymasensis genome.</title>
        <authorList>
            <person name="Postec A."/>
        </authorList>
    </citation>
    <scope>NUCLEOTIDE SEQUENCE [LARGE SCALE GENOMIC DNA]</scope>
    <source>
        <strain evidence="12 13">Ra1766G1</strain>
    </source>
</reference>
<dbReference type="GO" id="GO:2001295">
    <property type="term" value="P:malonyl-CoA biosynthetic process"/>
    <property type="evidence" value="ECO:0007669"/>
    <property type="project" value="UniProtKB-UniRule"/>
</dbReference>
<evidence type="ECO:0000256" key="4">
    <source>
        <dbReference type="ARBA" id="ARBA00022741"/>
    </source>
</evidence>
<dbReference type="EC" id="2.1.3.15" evidence="10"/>
<accession>A0A8J8M8U2</accession>
<evidence type="ECO:0000313" key="12">
    <source>
        <dbReference type="EMBL" id="QUH28467.1"/>
    </source>
</evidence>
<dbReference type="EMBL" id="CP058561">
    <property type="protein sequence ID" value="QUH28467.1"/>
    <property type="molecule type" value="Genomic_DNA"/>
</dbReference>
<dbReference type="InterPro" id="IPR029045">
    <property type="entry name" value="ClpP/crotonase-like_dom_sf"/>
</dbReference>
<evidence type="ECO:0000256" key="6">
    <source>
        <dbReference type="ARBA" id="ARBA00022840"/>
    </source>
</evidence>
<evidence type="ECO:0000259" key="11">
    <source>
        <dbReference type="PROSITE" id="PS50989"/>
    </source>
</evidence>
<keyword evidence="6 10" id="KW-0067">ATP-binding</keyword>
<evidence type="ECO:0000256" key="2">
    <source>
        <dbReference type="ARBA" id="ARBA00022516"/>
    </source>
</evidence>
<proteinExistence type="inferred from homology"/>
<keyword evidence="7 10" id="KW-0443">Lipid metabolism</keyword>
<dbReference type="PRINTS" id="PR01069">
    <property type="entry name" value="ACCCTRFRASEA"/>
</dbReference>
<evidence type="ECO:0000313" key="13">
    <source>
        <dbReference type="Proteomes" id="UP000677305"/>
    </source>
</evidence>
<evidence type="ECO:0000256" key="1">
    <source>
        <dbReference type="ARBA" id="ARBA00004956"/>
    </source>
</evidence>
<comment type="similarity">
    <text evidence="10">Belongs to the AccA family.</text>
</comment>
<keyword evidence="8 10" id="KW-0275">Fatty acid biosynthesis</keyword>
<keyword evidence="3 10" id="KW-0808">Transferase</keyword>
<dbReference type="PANTHER" id="PTHR42853">
    <property type="entry name" value="ACETYL-COENZYME A CARBOXYLASE CARBOXYL TRANSFERASE SUBUNIT ALPHA"/>
    <property type="match status" value="1"/>
</dbReference>
<keyword evidence="12" id="KW-0436">Ligase</keyword>
<keyword evidence="4 10" id="KW-0547">Nucleotide-binding</keyword>
<dbReference type="GO" id="GO:0006633">
    <property type="term" value="P:fatty acid biosynthetic process"/>
    <property type="evidence" value="ECO:0007669"/>
    <property type="project" value="UniProtKB-KW"/>
</dbReference>
<evidence type="ECO:0000256" key="9">
    <source>
        <dbReference type="ARBA" id="ARBA00049152"/>
    </source>
</evidence>
<name>A0A8J8M8U2_9FIRM</name>
<dbReference type="PROSITE" id="PS50989">
    <property type="entry name" value="COA_CT_CTER"/>
    <property type="match status" value="1"/>
</dbReference>
<keyword evidence="2 10" id="KW-0444">Lipid biosynthesis</keyword>
<dbReference type="InterPro" id="IPR011763">
    <property type="entry name" value="COA_CT_C"/>
</dbReference>
<evidence type="ECO:0000256" key="5">
    <source>
        <dbReference type="ARBA" id="ARBA00022832"/>
    </source>
</evidence>
<organism evidence="12 13">
    <name type="scientific">Vallitalea guaymasensis</name>
    <dbReference type="NCBI Taxonomy" id="1185412"/>
    <lineage>
        <taxon>Bacteria</taxon>
        <taxon>Bacillati</taxon>
        <taxon>Bacillota</taxon>
        <taxon>Clostridia</taxon>
        <taxon>Lachnospirales</taxon>
        <taxon>Vallitaleaceae</taxon>
        <taxon>Vallitalea</taxon>
    </lineage>
</organism>
<dbReference type="GO" id="GO:0009317">
    <property type="term" value="C:acetyl-CoA carboxylase complex"/>
    <property type="evidence" value="ECO:0007669"/>
    <property type="project" value="InterPro"/>
</dbReference>
<comment type="subunit">
    <text evidence="10">Acetyl-CoA carboxylase is a heterohexamer composed of biotin carboxyl carrier protein (AccB), biotin carboxylase (AccC) and two subunits each of ACCase subunit alpha (AccA) and ACCase subunit beta (AccD).</text>
</comment>
<dbReference type="PANTHER" id="PTHR42853:SF3">
    <property type="entry name" value="ACETYL-COENZYME A CARBOXYLASE CARBOXYL TRANSFERASE SUBUNIT ALPHA, CHLOROPLASTIC"/>
    <property type="match status" value="1"/>
</dbReference>
<dbReference type="NCBIfam" id="TIGR00513">
    <property type="entry name" value="accA"/>
    <property type="match status" value="1"/>
</dbReference>
<dbReference type="AlphaFoldDB" id="A0A8J8M8U2"/>
<comment type="subcellular location">
    <subcellularLocation>
        <location evidence="10">Cytoplasm</location>
    </subcellularLocation>
</comment>
<comment type="catalytic activity">
    <reaction evidence="9 10">
        <text>N(6)-carboxybiotinyl-L-lysyl-[protein] + acetyl-CoA = N(6)-biotinyl-L-lysyl-[protein] + malonyl-CoA</text>
        <dbReference type="Rhea" id="RHEA:54728"/>
        <dbReference type="Rhea" id="RHEA-COMP:10505"/>
        <dbReference type="Rhea" id="RHEA-COMP:10506"/>
        <dbReference type="ChEBI" id="CHEBI:57288"/>
        <dbReference type="ChEBI" id="CHEBI:57384"/>
        <dbReference type="ChEBI" id="CHEBI:83144"/>
        <dbReference type="ChEBI" id="CHEBI:83145"/>
        <dbReference type="EC" id="2.1.3.15"/>
    </reaction>
</comment>
<dbReference type="Pfam" id="PF03255">
    <property type="entry name" value="ACCA"/>
    <property type="match status" value="1"/>
</dbReference>
<feature type="domain" description="CoA carboxyltransferase C-terminal" evidence="11">
    <location>
        <begin position="1"/>
        <end position="246"/>
    </location>
</feature>
<keyword evidence="10" id="KW-0963">Cytoplasm</keyword>
<comment type="function">
    <text evidence="10">Component of the acetyl coenzyme A carboxylase (ACC) complex. First, biotin carboxylase catalyzes the carboxylation of biotin on its carrier protein (BCCP) and then the CO(2) group is transferred by the carboxyltransferase to acetyl-CoA to form malonyl-CoA.</text>
</comment>
<dbReference type="InterPro" id="IPR001095">
    <property type="entry name" value="Acetyl_CoA_COase_a_su"/>
</dbReference>
<dbReference type="GO" id="GO:0003989">
    <property type="term" value="F:acetyl-CoA carboxylase activity"/>
    <property type="evidence" value="ECO:0007669"/>
    <property type="project" value="InterPro"/>
</dbReference>
<protein>
    <recommendedName>
        <fullName evidence="10">Acetyl-coenzyme A carboxylase carboxyl transferase subunit alpha</fullName>
        <shortName evidence="10">ACCase subunit alpha</shortName>
        <shortName evidence="10">Acetyl-CoA carboxylase carboxyltransferase subunit alpha</shortName>
        <ecNumber evidence="10">2.1.3.15</ecNumber>
    </recommendedName>
</protein>
<evidence type="ECO:0000256" key="8">
    <source>
        <dbReference type="ARBA" id="ARBA00023160"/>
    </source>
</evidence>
<dbReference type="HAMAP" id="MF_00823">
    <property type="entry name" value="AcetylCoA_CT_alpha"/>
    <property type="match status" value="1"/>
</dbReference>
<evidence type="ECO:0000256" key="3">
    <source>
        <dbReference type="ARBA" id="ARBA00022679"/>
    </source>
</evidence>
<keyword evidence="5 10" id="KW-0276">Fatty acid metabolism</keyword>
<comment type="pathway">
    <text evidence="1 10">Lipid metabolism; malonyl-CoA biosynthesis; malonyl-CoA from acetyl-CoA: step 1/1.</text>
</comment>
<dbReference type="NCBIfam" id="NF041504">
    <property type="entry name" value="AccA_sub"/>
    <property type="match status" value="1"/>
</dbReference>
<dbReference type="GO" id="GO:0005524">
    <property type="term" value="F:ATP binding"/>
    <property type="evidence" value="ECO:0007669"/>
    <property type="project" value="UniProtKB-KW"/>
</dbReference>
<dbReference type="SUPFAM" id="SSF52096">
    <property type="entry name" value="ClpP/crotonase"/>
    <property type="match status" value="1"/>
</dbReference>
<keyword evidence="13" id="KW-1185">Reference proteome</keyword>
<evidence type="ECO:0000256" key="7">
    <source>
        <dbReference type="ARBA" id="ARBA00023098"/>
    </source>
</evidence>
<dbReference type="Proteomes" id="UP000677305">
    <property type="component" value="Chromosome"/>
</dbReference>
<sequence length="269" mass="29895">MNENNNNLTAWEKVQLARLSERPNADEYIYNILDDFLEFHGDRYYGDDKSIIGGIGVIDGINVTVIGQLKGKTLEENITRNFGMTMPEGYRKSLRLIKQAEKFNRPVICFVDTPGAYCGVDAEERGQGEAIARNLIELMDISVPIVSIVIGEGGSGGALALSIADRILMLENAVYSIISPEGFASILWKDNTKAEKAAEVMKITADDLYGLGIIDDVIEEPAGGAHCAKEYIFKEIKVRILQELKELLSLDKEELLQKRYSKYRAIGKV</sequence>
<dbReference type="UniPathway" id="UPA00655">
    <property type="reaction ID" value="UER00711"/>
</dbReference>
<dbReference type="KEGG" id="vgu:HYG85_05820"/>
<dbReference type="Gene3D" id="3.90.226.10">
    <property type="entry name" value="2-enoyl-CoA Hydratase, Chain A, domain 1"/>
    <property type="match status" value="1"/>
</dbReference>